<dbReference type="HOGENOM" id="CLU_2797377_0_0_1"/>
<accession>W1NQY2</accession>
<proteinExistence type="predicted"/>
<protein>
    <submittedName>
        <fullName evidence="2">Uncharacterized protein</fullName>
    </submittedName>
</protein>
<feature type="compositionally biased region" description="Basic residues" evidence="1">
    <location>
        <begin position="1"/>
        <end position="11"/>
    </location>
</feature>
<gene>
    <name evidence="2" type="ORF">AMTR_s00248p00016950</name>
</gene>
<evidence type="ECO:0000256" key="1">
    <source>
        <dbReference type="SAM" id="MobiDB-lite"/>
    </source>
</evidence>
<feature type="compositionally biased region" description="Basic and acidic residues" evidence="1">
    <location>
        <begin position="28"/>
        <end position="38"/>
    </location>
</feature>
<dbReference type="AlphaFoldDB" id="W1NQY2"/>
<dbReference type="EMBL" id="KI395676">
    <property type="protein sequence ID" value="ERM97913.1"/>
    <property type="molecule type" value="Genomic_DNA"/>
</dbReference>
<sequence>MRRQMGKGPRTKRNDTGKKGGTNGGAEVRNRGSSDRPTSKRNLKGPPWSQSEHMGERDLVRYLLTAKS</sequence>
<feature type="region of interest" description="Disordered" evidence="1">
    <location>
        <begin position="1"/>
        <end position="58"/>
    </location>
</feature>
<evidence type="ECO:0000313" key="2">
    <source>
        <dbReference type="EMBL" id="ERM97913.1"/>
    </source>
</evidence>
<reference evidence="3" key="1">
    <citation type="journal article" date="2013" name="Science">
        <title>The Amborella genome and the evolution of flowering plants.</title>
        <authorList>
            <consortium name="Amborella Genome Project"/>
        </authorList>
    </citation>
    <scope>NUCLEOTIDE SEQUENCE [LARGE SCALE GENOMIC DNA]</scope>
</reference>
<evidence type="ECO:0000313" key="3">
    <source>
        <dbReference type="Proteomes" id="UP000017836"/>
    </source>
</evidence>
<dbReference type="Proteomes" id="UP000017836">
    <property type="component" value="Unassembled WGS sequence"/>
</dbReference>
<name>W1NQY2_AMBTC</name>
<dbReference type="Gramene" id="ERM97913">
    <property type="protein sequence ID" value="ERM97913"/>
    <property type="gene ID" value="AMTR_s00248p00016950"/>
</dbReference>
<organism evidence="2 3">
    <name type="scientific">Amborella trichopoda</name>
    <dbReference type="NCBI Taxonomy" id="13333"/>
    <lineage>
        <taxon>Eukaryota</taxon>
        <taxon>Viridiplantae</taxon>
        <taxon>Streptophyta</taxon>
        <taxon>Embryophyta</taxon>
        <taxon>Tracheophyta</taxon>
        <taxon>Spermatophyta</taxon>
        <taxon>Magnoliopsida</taxon>
        <taxon>Amborellales</taxon>
        <taxon>Amborellaceae</taxon>
        <taxon>Amborella</taxon>
    </lineage>
</organism>
<keyword evidence="3" id="KW-1185">Reference proteome</keyword>